<dbReference type="InterPro" id="IPR036388">
    <property type="entry name" value="WH-like_DNA-bd_sf"/>
</dbReference>
<dbReference type="InterPro" id="IPR016032">
    <property type="entry name" value="Sig_transdc_resp-reg_C-effctor"/>
</dbReference>
<dbReference type="AlphaFoldDB" id="A0A937EG09"/>
<dbReference type="SUPFAM" id="SSF46894">
    <property type="entry name" value="C-terminal effector domain of the bipartite response regulators"/>
    <property type="match status" value="1"/>
</dbReference>
<dbReference type="GO" id="GO:0005524">
    <property type="term" value="F:ATP binding"/>
    <property type="evidence" value="ECO:0007669"/>
    <property type="project" value="UniProtKB-KW"/>
</dbReference>
<dbReference type="PROSITE" id="PS50043">
    <property type="entry name" value="HTH_LUXR_2"/>
    <property type="match status" value="1"/>
</dbReference>
<comment type="caution">
    <text evidence="4">The sequence shown here is derived from an EMBL/GenBank/DDBJ whole genome shotgun (WGS) entry which is preliminary data.</text>
</comment>
<dbReference type="SUPFAM" id="SSF48452">
    <property type="entry name" value="TPR-like"/>
    <property type="match status" value="2"/>
</dbReference>
<dbReference type="GO" id="GO:0006355">
    <property type="term" value="P:regulation of DNA-templated transcription"/>
    <property type="evidence" value="ECO:0007669"/>
    <property type="project" value="InterPro"/>
</dbReference>
<dbReference type="PANTHER" id="PTHR16305">
    <property type="entry name" value="TESTICULAR SOLUBLE ADENYLYL CYCLASE"/>
    <property type="match status" value="1"/>
</dbReference>
<organism evidence="4 5">
    <name type="scientific">Streptomyces actinomycinicus</name>
    <dbReference type="NCBI Taxonomy" id="1695166"/>
    <lineage>
        <taxon>Bacteria</taxon>
        <taxon>Bacillati</taxon>
        <taxon>Actinomycetota</taxon>
        <taxon>Actinomycetes</taxon>
        <taxon>Kitasatosporales</taxon>
        <taxon>Streptomycetaceae</taxon>
        <taxon>Streptomyces</taxon>
    </lineage>
</organism>
<dbReference type="PANTHER" id="PTHR16305:SF35">
    <property type="entry name" value="TRANSCRIPTIONAL ACTIVATOR DOMAIN"/>
    <property type="match status" value="1"/>
</dbReference>
<evidence type="ECO:0000313" key="5">
    <source>
        <dbReference type="Proteomes" id="UP000661858"/>
    </source>
</evidence>
<evidence type="ECO:0000259" key="3">
    <source>
        <dbReference type="PROSITE" id="PS50043"/>
    </source>
</evidence>
<evidence type="ECO:0000256" key="2">
    <source>
        <dbReference type="ARBA" id="ARBA00022840"/>
    </source>
</evidence>
<feature type="domain" description="HTH luxR-type" evidence="3">
    <location>
        <begin position="885"/>
        <end position="950"/>
    </location>
</feature>
<dbReference type="CDD" id="cd06170">
    <property type="entry name" value="LuxR_C_like"/>
    <property type="match status" value="1"/>
</dbReference>
<dbReference type="PROSITE" id="PS00622">
    <property type="entry name" value="HTH_LUXR_1"/>
    <property type="match status" value="1"/>
</dbReference>
<dbReference type="Pfam" id="PF13191">
    <property type="entry name" value="AAA_16"/>
    <property type="match status" value="1"/>
</dbReference>
<dbReference type="Gene3D" id="1.25.40.10">
    <property type="entry name" value="Tetratricopeptide repeat domain"/>
    <property type="match status" value="1"/>
</dbReference>
<dbReference type="InterPro" id="IPR041664">
    <property type="entry name" value="AAA_16"/>
</dbReference>
<gene>
    <name evidence="4" type="ORF">JK359_10155</name>
</gene>
<dbReference type="EMBL" id="JAERRK010000004">
    <property type="protein sequence ID" value="MBL1082342.1"/>
    <property type="molecule type" value="Genomic_DNA"/>
</dbReference>
<dbReference type="GO" id="GO:0003677">
    <property type="term" value="F:DNA binding"/>
    <property type="evidence" value="ECO:0007669"/>
    <property type="project" value="InterPro"/>
</dbReference>
<dbReference type="InterPro" id="IPR000792">
    <property type="entry name" value="Tscrpt_reg_LuxR_C"/>
</dbReference>
<proteinExistence type="predicted"/>
<dbReference type="SMART" id="SM00421">
    <property type="entry name" value="HTH_LUXR"/>
    <property type="match status" value="1"/>
</dbReference>
<evidence type="ECO:0000313" key="4">
    <source>
        <dbReference type="EMBL" id="MBL1082342.1"/>
    </source>
</evidence>
<accession>A0A937EG09</accession>
<sequence>MVGRSSELARLDALLAGAGLAGAPDVVDIVGEPGIGKSRLLDEVCTRARGAGFTVLRGRATEYEQHVPYQLFTDALADAGPQDAGPALAEARAVMQGIRKVPGDGSPDGPSARFGLHREIAAFLPHLGGQGLVLALDDLHWADPASRELVDHLIRHPARGRVLLVTARRIRQTPTSLTAALTRGAVGGTVLQLALEPLSEQESVLALAPDVPEDRARQLHAASEGNPLYLFALVHAYRAGGPAQGLVPGPHGDAVDPAGLPAGLAALLLDELATLTGSQRRLVEAVAALGDHATSAMLTVATGLSPEDVDDGTGGLVVRDLLRAGPGGRWALRHPLLRALVYEGMAPRWRAEVHRRAARELARGGAAATERARHVERSLTGWDPEAAEVLTEAAARFASTAPATAAHLLGVVLGHMPDTPDRFRQRGELVLARARALGVSGNLRESRDLLHTLIETSGKDHPELRTRAVAQCAVTERHLGHSPEATALLRRELSHDPGPSPAQAVSLQLALGMSALLTASYPEAREDVVRAVAVARADGHATGEAAALALASLGEAYEGETETAARFADAAGSLTDALTDPGLADLCEALVWLAWAETLLERYGDAERHLTRGLHIARRTGQLHVLPHLLTSRAFIHLTTCRLPSALEAAEEAESIARAAGSDELLGFTLAIKTLVLLLIRPLGDGSALSTGEEAVAAAGRSRGWWSSLAWCMLGHAAFVSGDPHRAQEAITTAGGGPGLPLLQPSIRPGQLDTLAAAALAAGDVDAAGRWVAQAVREAGRLGLDGQRAAALRGQATLAEHRGETARAVQLLDAAAQQYVRCGQSLWEAYSLLRAAPLVQRTGQGARAAAMWHRAHRIAAGGGARLLVDLAELIRPQVMQEAPAVPAQLAELTARELEVAGLVARGLSNQDIAARLHLSRRTVETHLSAIYRKASVPSRAALAGLMTRVGLGAGT</sequence>
<dbReference type="GO" id="GO:0004016">
    <property type="term" value="F:adenylate cyclase activity"/>
    <property type="evidence" value="ECO:0007669"/>
    <property type="project" value="TreeGrafter"/>
</dbReference>
<evidence type="ECO:0000256" key="1">
    <source>
        <dbReference type="ARBA" id="ARBA00022741"/>
    </source>
</evidence>
<dbReference type="PRINTS" id="PR00038">
    <property type="entry name" value="HTHLUXR"/>
</dbReference>
<dbReference type="Gene3D" id="1.10.10.10">
    <property type="entry name" value="Winged helix-like DNA-binding domain superfamily/Winged helix DNA-binding domain"/>
    <property type="match status" value="1"/>
</dbReference>
<dbReference type="Proteomes" id="UP000661858">
    <property type="component" value="Unassembled WGS sequence"/>
</dbReference>
<keyword evidence="5" id="KW-1185">Reference proteome</keyword>
<dbReference type="InterPro" id="IPR027417">
    <property type="entry name" value="P-loop_NTPase"/>
</dbReference>
<name>A0A937EG09_9ACTN</name>
<dbReference type="GO" id="GO:0005737">
    <property type="term" value="C:cytoplasm"/>
    <property type="evidence" value="ECO:0007669"/>
    <property type="project" value="TreeGrafter"/>
</dbReference>
<reference evidence="4" key="1">
    <citation type="submission" date="2021-01" db="EMBL/GenBank/DDBJ databases">
        <title>WGS of actinomycetes isolated from Thailand.</title>
        <authorList>
            <person name="Thawai C."/>
        </authorList>
    </citation>
    <scope>NUCLEOTIDE SEQUENCE</scope>
    <source>
        <strain evidence="4">RCU-197</strain>
    </source>
</reference>
<keyword evidence="2" id="KW-0067">ATP-binding</keyword>
<dbReference type="Pfam" id="PF00196">
    <property type="entry name" value="GerE"/>
    <property type="match status" value="1"/>
</dbReference>
<dbReference type="SUPFAM" id="SSF52540">
    <property type="entry name" value="P-loop containing nucleoside triphosphate hydrolases"/>
    <property type="match status" value="1"/>
</dbReference>
<protein>
    <submittedName>
        <fullName evidence="4">AAA family ATPase</fullName>
    </submittedName>
</protein>
<dbReference type="InterPro" id="IPR011990">
    <property type="entry name" value="TPR-like_helical_dom_sf"/>
</dbReference>
<keyword evidence="1" id="KW-0547">Nucleotide-binding</keyword>